<dbReference type="InterPro" id="IPR050789">
    <property type="entry name" value="Diverse_Enzym_Activities"/>
</dbReference>
<feature type="domain" description="Beta-lactamase-related" evidence="1">
    <location>
        <begin position="18"/>
        <end position="255"/>
    </location>
</feature>
<dbReference type="InterPro" id="IPR001466">
    <property type="entry name" value="Beta-lactam-related"/>
</dbReference>
<accession>A0A239JTA0</accession>
<keyword evidence="3" id="KW-1185">Reference proteome</keyword>
<dbReference type="Proteomes" id="UP000198362">
    <property type="component" value="Unassembled WGS sequence"/>
</dbReference>
<dbReference type="Gene3D" id="3.40.710.10">
    <property type="entry name" value="DD-peptidase/beta-lactamase superfamily"/>
    <property type="match status" value="1"/>
</dbReference>
<evidence type="ECO:0000313" key="2">
    <source>
        <dbReference type="EMBL" id="SNT08969.1"/>
    </source>
</evidence>
<name>A0A239JTA0_9ACTN</name>
<evidence type="ECO:0000259" key="1">
    <source>
        <dbReference type="Pfam" id="PF00144"/>
    </source>
</evidence>
<dbReference type="Pfam" id="PF00144">
    <property type="entry name" value="Beta-lactamase"/>
    <property type="match status" value="1"/>
</dbReference>
<reference evidence="2 3" key="1">
    <citation type="submission" date="2017-06" db="EMBL/GenBank/DDBJ databases">
        <authorList>
            <person name="Kim H.J."/>
            <person name="Triplett B.A."/>
        </authorList>
    </citation>
    <scope>NUCLEOTIDE SEQUENCE [LARGE SCALE GENOMIC DNA]</scope>
    <source>
        <strain evidence="2 3">CGMCC 4.5593</strain>
    </source>
</reference>
<dbReference type="EMBL" id="FZPH01000003">
    <property type="protein sequence ID" value="SNT08969.1"/>
    <property type="molecule type" value="Genomic_DNA"/>
</dbReference>
<evidence type="ECO:0000313" key="3">
    <source>
        <dbReference type="Proteomes" id="UP000198362"/>
    </source>
</evidence>
<organism evidence="2 3">
    <name type="scientific">Asanoa hainanensis</name>
    <dbReference type="NCBI Taxonomy" id="560556"/>
    <lineage>
        <taxon>Bacteria</taxon>
        <taxon>Bacillati</taxon>
        <taxon>Actinomycetota</taxon>
        <taxon>Actinomycetes</taxon>
        <taxon>Micromonosporales</taxon>
        <taxon>Micromonosporaceae</taxon>
        <taxon>Asanoa</taxon>
    </lineage>
</organism>
<dbReference type="PANTHER" id="PTHR43283">
    <property type="entry name" value="BETA-LACTAMASE-RELATED"/>
    <property type="match status" value="1"/>
</dbReference>
<dbReference type="SUPFAM" id="SSF56601">
    <property type="entry name" value="beta-lactamase/transpeptidase-like"/>
    <property type="match status" value="1"/>
</dbReference>
<dbReference type="InterPro" id="IPR012338">
    <property type="entry name" value="Beta-lactam/transpept-like"/>
</dbReference>
<proteinExistence type="predicted"/>
<dbReference type="AlphaFoldDB" id="A0A239JTA0"/>
<gene>
    <name evidence="2" type="ORF">SAMN05421812_103111</name>
</gene>
<dbReference type="PANTHER" id="PTHR43283:SF15">
    <property type="entry name" value="CONSERVED PROTEIN"/>
    <property type="match status" value="1"/>
</dbReference>
<protein>
    <submittedName>
        <fullName evidence="2">CubicO group peptidase, beta-lactamase class C family</fullName>
    </submittedName>
</protein>
<dbReference type="RefSeq" id="WP_218824488.1">
    <property type="nucleotide sequence ID" value="NZ_FZPH01000003.1"/>
</dbReference>
<sequence>MPDSQALALVSSWPVDTVAVAVVNRDGVLARTGPDTPLPWASVTKPLTALTVLAAIDDGLVALDDPAGPPGSTVRHLLAHASGLNFGDDQVMGQPGQRRIYSNRGFEVLADFVAERAEGSFADLMIDLVLDQLDMPNTVLDGSPAAKVTGSIADLATLGRELLNPTLAPALTREAAGVAFPGLSGVLPGYGRQDPNDWGLGFEIRSHKSPHWTGADNSPATFGHFGQTGTFLWVDPVAGLACACLTDRNFGEWAHPLWPALSDAVLAEFGQP</sequence>